<dbReference type="InterPro" id="IPR036271">
    <property type="entry name" value="Tet_transcr_reg_TetR-rel_C_sf"/>
</dbReference>
<evidence type="ECO:0000313" key="6">
    <source>
        <dbReference type="EMBL" id="BAN04366.1"/>
    </source>
</evidence>
<evidence type="ECO:0000313" key="7">
    <source>
        <dbReference type="Proteomes" id="UP000011863"/>
    </source>
</evidence>
<sequence>MADTSTLGRPRSFDEALVLDQVTALFWRQGYAATSMSDIVEATGVHKPSLYRTFGTKEELFATVLRRYLDVRLDAFARFIESAGTGVEAVQYFLDLFEDNVVEGAGRDGCLLVMASNELHGTAPGFENFGSQSRGALRAALSILVERVQPDGESSDELVASRSTLLLTCLQGLQVISRSGDLAEIRRHIDAVRDLVDTWR</sequence>
<dbReference type="PROSITE" id="PS50977">
    <property type="entry name" value="HTH_TETR_2"/>
    <property type="match status" value="1"/>
</dbReference>
<dbReference type="AlphaFoldDB" id="A0A6C7EK90"/>
<evidence type="ECO:0000256" key="2">
    <source>
        <dbReference type="ARBA" id="ARBA00023125"/>
    </source>
</evidence>
<dbReference type="Gene3D" id="1.10.10.60">
    <property type="entry name" value="Homeodomain-like"/>
    <property type="match status" value="1"/>
</dbReference>
<evidence type="ECO:0000259" key="5">
    <source>
        <dbReference type="PROSITE" id="PS50977"/>
    </source>
</evidence>
<protein>
    <submittedName>
        <fullName evidence="6">Putative TetR family transcriptional regulator</fullName>
    </submittedName>
</protein>
<feature type="DNA-binding region" description="H-T-H motif" evidence="4">
    <location>
        <begin position="35"/>
        <end position="54"/>
    </location>
</feature>
<proteinExistence type="predicted"/>
<dbReference type="SUPFAM" id="SSF46689">
    <property type="entry name" value="Homeodomain-like"/>
    <property type="match status" value="1"/>
</dbReference>
<keyword evidence="2 4" id="KW-0238">DNA-binding</keyword>
<organism evidence="6 7">
    <name type="scientific">Ilumatobacter coccineus (strain NBRC 103263 / KCTC 29153 / YM16-304)</name>
    <dbReference type="NCBI Taxonomy" id="1313172"/>
    <lineage>
        <taxon>Bacteria</taxon>
        <taxon>Bacillati</taxon>
        <taxon>Actinomycetota</taxon>
        <taxon>Acidimicrobiia</taxon>
        <taxon>Acidimicrobiales</taxon>
        <taxon>Ilumatobacteraceae</taxon>
        <taxon>Ilumatobacter</taxon>
    </lineage>
</organism>
<dbReference type="PANTHER" id="PTHR47506:SF1">
    <property type="entry name" value="HTH-TYPE TRANSCRIPTIONAL REGULATOR YJDC"/>
    <property type="match status" value="1"/>
</dbReference>
<dbReference type="InterPro" id="IPR009057">
    <property type="entry name" value="Homeodomain-like_sf"/>
</dbReference>
<evidence type="ECO:0000256" key="1">
    <source>
        <dbReference type="ARBA" id="ARBA00023015"/>
    </source>
</evidence>
<accession>A0A6C7EK90</accession>
<dbReference type="PRINTS" id="PR00455">
    <property type="entry name" value="HTHTETR"/>
</dbReference>
<dbReference type="RefSeq" id="WP_015443613.1">
    <property type="nucleotide sequence ID" value="NC_020520.1"/>
</dbReference>
<keyword evidence="1" id="KW-0805">Transcription regulation</keyword>
<dbReference type="InterPro" id="IPR001647">
    <property type="entry name" value="HTH_TetR"/>
</dbReference>
<dbReference type="KEGG" id="aym:YM304_40520"/>
<keyword evidence="7" id="KW-1185">Reference proteome</keyword>
<dbReference type="Pfam" id="PF00440">
    <property type="entry name" value="TetR_N"/>
    <property type="match status" value="1"/>
</dbReference>
<dbReference type="GO" id="GO:0003677">
    <property type="term" value="F:DNA binding"/>
    <property type="evidence" value="ECO:0007669"/>
    <property type="project" value="UniProtKB-UniRule"/>
</dbReference>
<keyword evidence="3" id="KW-0804">Transcription</keyword>
<dbReference type="OrthoDB" id="9805134at2"/>
<feature type="domain" description="HTH tetR-type" evidence="5">
    <location>
        <begin position="12"/>
        <end position="72"/>
    </location>
</feature>
<dbReference type="Proteomes" id="UP000011863">
    <property type="component" value="Chromosome"/>
</dbReference>
<evidence type="ECO:0000256" key="4">
    <source>
        <dbReference type="PROSITE-ProRule" id="PRU00335"/>
    </source>
</evidence>
<gene>
    <name evidence="6" type="ORF">YM304_40520</name>
</gene>
<evidence type="ECO:0000256" key="3">
    <source>
        <dbReference type="ARBA" id="ARBA00023163"/>
    </source>
</evidence>
<name>A0A6C7EK90_ILUCY</name>
<dbReference type="PANTHER" id="PTHR47506">
    <property type="entry name" value="TRANSCRIPTIONAL REGULATORY PROTEIN"/>
    <property type="match status" value="1"/>
</dbReference>
<dbReference type="EMBL" id="AP012057">
    <property type="protein sequence ID" value="BAN04366.1"/>
    <property type="molecule type" value="Genomic_DNA"/>
</dbReference>
<reference evidence="6 7" key="1">
    <citation type="journal article" date="2013" name="Int. J. Syst. Evol. Microbiol.">
        <title>Ilumatobacter nonamiense sp. nov. and Ilumatobacter coccineum sp. nov., isolated from seashore sand.</title>
        <authorList>
            <person name="Matsumoto A."/>
            <person name="Kasai H."/>
            <person name="Matsuo Y."/>
            <person name="Shizuri Y."/>
            <person name="Ichikawa N."/>
            <person name="Fujita N."/>
            <person name="Omura S."/>
            <person name="Takahashi Y."/>
        </authorList>
    </citation>
    <scope>NUCLEOTIDE SEQUENCE [LARGE SCALE GENOMIC DNA]</scope>
    <source>
        <strain evidence="7">NBRC 103263 / KCTC 29153 / YM16-304</strain>
    </source>
</reference>
<dbReference type="Gene3D" id="1.10.357.10">
    <property type="entry name" value="Tetracycline Repressor, domain 2"/>
    <property type="match status" value="1"/>
</dbReference>
<dbReference type="SUPFAM" id="SSF48498">
    <property type="entry name" value="Tetracyclin repressor-like, C-terminal domain"/>
    <property type="match status" value="1"/>
</dbReference>